<comment type="caution">
    <text evidence="2">The sequence shown here is derived from an EMBL/GenBank/DDBJ whole genome shotgun (WGS) entry which is preliminary data.</text>
</comment>
<gene>
    <name evidence="2" type="ORF">PIB30_074993</name>
</gene>
<evidence type="ECO:0000313" key="2">
    <source>
        <dbReference type="EMBL" id="MED6126090.1"/>
    </source>
</evidence>
<feature type="compositionally biased region" description="Low complexity" evidence="1">
    <location>
        <begin position="33"/>
        <end position="44"/>
    </location>
</feature>
<feature type="region of interest" description="Disordered" evidence="1">
    <location>
        <begin position="21"/>
        <end position="44"/>
    </location>
</feature>
<accession>A0ABU6RQ61</accession>
<keyword evidence="3" id="KW-1185">Reference proteome</keyword>
<feature type="region of interest" description="Disordered" evidence="1">
    <location>
        <begin position="60"/>
        <end position="119"/>
    </location>
</feature>
<dbReference type="Proteomes" id="UP001341840">
    <property type="component" value="Unassembled WGS sequence"/>
</dbReference>
<dbReference type="EMBL" id="JASCZI010031153">
    <property type="protein sequence ID" value="MED6126090.1"/>
    <property type="molecule type" value="Genomic_DNA"/>
</dbReference>
<name>A0ABU6RQ61_9FABA</name>
<evidence type="ECO:0000256" key="1">
    <source>
        <dbReference type="SAM" id="MobiDB-lite"/>
    </source>
</evidence>
<sequence>MPIPAGYGELTQSVIIAIPDRSNTSAGQPSLVAGTMAGGPPAATVSRDISLCPTWKQRPHSAHYSRWSAVAGSQTRGTGATGTTTDTQKGTGGRSTTRKDTLQEWTRPQQRSPKRIHPD</sequence>
<protein>
    <submittedName>
        <fullName evidence="2">Uncharacterized protein</fullName>
    </submittedName>
</protein>
<evidence type="ECO:0000313" key="3">
    <source>
        <dbReference type="Proteomes" id="UP001341840"/>
    </source>
</evidence>
<proteinExistence type="predicted"/>
<reference evidence="2 3" key="1">
    <citation type="journal article" date="2023" name="Plants (Basel)">
        <title>Bridging the Gap: Combining Genomics and Transcriptomics Approaches to Understand Stylosanthes scabra, an Orphan Legume from the Brazilian Caatinga.</title>
        <authorList>
            <person name="Ferreira-Neto J.R.C."/>
            <person name="da Silva M.D."/>
            <person name="Binneck E."/>
            <person name="de Melo N.F."/>
            <person name="da Silva R.H."/>
            <person name="de Melo A.L.T.M."/>
            <person name="Pandolfi V."/>
            <person name="Bustamante F.O."/>
            <person name="Brasileiro-Vidal A.C."/>
            <person name="Benko-Iseppon A.M."/>
        </authorList>
    </citation>
    <scope>NUCLEOTIDE SEQUENCE [LARGE SCALE GENOMIC DNA]</scope>
    <source>
        <tissue evidence="2">Leaves</tissue>
    </source>
</reference>
<organism evidence="2 3">
    <name type="scientific">Stylosanthes scabra</name>
    <dbReference type="NCBI Taxonomy" id="79078"/>
    <lineage>
        <taxon>Eukaryota</taxon>
        <taxon>Viridiplantae</taxon>
        <taxon>Streptophyta</taxon>
        <taxon>Embryophyta</taxon>
        <taxon>Tracheophyta</taxon>
        <taxon>Spermatophyta</taxon>
        <taxon>Magnoliopsida</taxon>
        <taxon>eudicotyledons</taxon>
        <taxon>Gunneridae</taxon>
        <taxon>Pentapetalae</taxon>
        <taxon>rosids</taxon>
        <taxon>fabids</taxon>
        <taxon>Fabales</taxon>
        <taxon>Fabaceae</taxon>
        <taxon>Papilionoideae</taxon>
        <taxon>50 kb inversion clade</taxon>
        <taxon>dalbergioids sensu lato</taxon>
        <taxon>Dalbergieae</taxon>
        <taxon>Pterocarpus clade</taxon>
        <taxon>Stylosanthes</taxon>
    </lineage>
</organism>
<feature type="compositionally biased region" description="Low complexity" evidence="1">
    <location>
        <begin position="75"/>
        <end position="89"/>
    </location>
</feature>